<name>A0A3P7MNH5_CYLGO</name>
<proteinExistence type="predicted"/>
<keyword evidence="2" id="KW-1185">Reference proteome</keyword>
<organism evidence="1 2">
    <name type="scientific">Cylicostephanus goldi</name>
    <name type="common">Nematode worm</name>
    <dbReference type="NCBI Taxonomy" id="71465"/>
    <lineage>
        <taxon>Eukaryota</taxon>
        <taxon>Metazoa</taxon>
        <taxon>Ecdysozoa</taxon>
        <taxon>Nematoda</taxon>
        <taxon>Chromadorea</taxon>
        <taxon>Rhabditida</taxon>
        <taxon>Rhabditina</taxon>
        <taxon>Rhabditomorpha</taxon>
        <taxon>Strongyloidea</taxon>
        <taxon>Strongylidae</taxon>
        <taxon>Cylicostephanus</taxon>
    </lineage>
</organism>
<dbReference type="OrthoDB" id="5840481at2759"/>
<dbReference type="EMBL" id="UYRV01109021">
    <property type="protein sequence ID" value="VDN24877.1"/>
    <property type="molecule type" value="Genomic_DNA"/>
</dbReference>
<evidence type="ECO:0000313" key="1">
    <source>
        <dbReference type="EMBL" id="VDN24877.1"/>
    </source>
</evidence>
<reference evidence="1 2" key="1">
    <citation type="submission" date="2018-11" db="EMBL/GenBank/DDBJ databases">
        <authorList>
            <consortium name="Pathogen Informatics"/>
        </authorList>
    </citation>
    <scope>NUCLEOTIDE SEQUENCE [LARGE SCALE GENOMIC DNA]</scope>
</reference>
<dbReference type="AlphaFoldDB" id="A0A3P7MNH5"/>
<dbReference type="Proteomes" id="UP000271889">
    <property type="component" value="Unassembled WGS sequence"/>
</dbReference>
<gene>
    <name evidence="1" type="ORF">CGOC_LOCUS9935</name>
</gene>
<accession>A0A3P7MNH5</accession>
<sequence>MTSPVLYVHKQIRRSDNMGADVGHELGGWGHLMLYAPTSSSLLYVKEELMYTYIFIIFLSVLSCSHSRLIEGDLKVNPLALNDLLSQIADSSMDEMRFRLRQAIYSIAFKKIGGGINDYEEWLLEQFIAQLTRGSANGESISPIENILAQ</sequence>
<protein>
    <submittedName>
        <fullName evidence="1">Uncharacterized protein</fullName>
    </submittedName>
</protein>
<evidence type="ECO:0000313" key="2">
    <source>
        <dbReference type="Proteomes" id="UP000271889"/>
    </source>
</evidence>